<proteinExistence type="predicted"/>
<evidence type="ECO:0000313" key="1">
    <source>
        <dbReference type="EMBL" id="MEM0575177.1"/>
    </source>
</evidence>
<dbReference type="Proteomes" id="UP001468798">
    <property type="component" value="Unassembled WGS sequence"/>
</dbReference>
<reference evidence="1 2" key="1">
    <citation type="submission" date="2024-03" db="EMBL/GenBank/DDBJ databases">
        <title>Two novel species of the genus Flavobacterium exhibiting potentially degradation of complex polysaccharides.</title>
        <authorList>
            <person name="Lian X."/>
        </authorList>
    </citation>
    <scope>NUCLEOTIDE SEQUENCE [LARGE SCALE GENOMIC DNA]</scope>
    <source>
        <strain evidence="1 2">N6</strain>
    </source>
</reference>
<keyword evidence="2" id="KW-1185">Reference proteome</keyword>
<evidence type="ECO:0000313" key="2">
    <source>
        <dbReference type="Proteomes" id="UP001468798"/>
    </source>
</evidence>
<name>A0ABU9NN76_9FLAO</name>
<sequence>MARTIAEIQNEILKEKDNQSALKGLTSSSKTSIWRLWVNIVATAIWVHEKIVEKNALVSRPHTLNWYREQALNYIHGAELEWKDGSYQFDTTRFIDDNEIDNAKIIKYCAVSEVDLEEVLKQLRDDITIKDEQIFSDYFHNKVGVVFMKVATESDNKISRIDVPDQLAGFKEYIARIKDAGNQVHIISSPGDILELNLTVYVDPMTIFIDPKDIEAYKNKVKDPDSLVNYVFNKDNGSLILDTSTKPVEEAIKNHLKNIEFNGAFIRAFLIDSVQKVNGVKIPVLNKIHTSLAKNPNNQNYPSLTEVTKMEYFIPQAGYFDLDQLKINVNYIPYTFYRDKQ</sequence>
<accession>A0ABU9NN76</accession>
<dbReference type="RefSeq" id="WP_342690306.1">
    <property type="nucleotide sequence ID" value="NZ_JBCGDP010000001.1"/>
</dbReference>
<dbReference type="EMBL" id="JBCGDP010000001">
    <property type="protein sequence ID" value="MEM0575177.1"/>
    <property type="molecule type" value="Genomic_DNA"/>
</dbReference>
<gene>
    <name evidence="1" type="ORF">WFZ86_01600</name>
</gene>
<evidence type="ECO:0008006" key="3">
    <source>
        <dbReference type="Google" id="ProtNLM"/>
    </source>
</evidence>
<protein>
    <recommendedName>
        <fullName evidence="3">Nucleotidyltransferase</fullName>
    </recommendedName>
</protein>
<comment type="caution">
    <text evidence="1">The sequence shown here is derived from an EMBL/GenBank/DDBJ whole genome shotgun (WGS) entry which is preliminary data.</text>
</comment>
<organism evidence="1 2">
    <name type="scientific">Flavobacterium polysaccharolyticum</name>
    <dbReference type="NCBI Taxonomy" id="3133148"/>
    <lineage>
        <taxon>Bacteria</taxon>
        <taxon>Pseudomonadati</taxon>
        <taxon>Bacteroidota</taxon>
        <taxon>Flavobacteriia</taxon>
        <taxon>Flavobacteriales</taxon>
        <taxon>Flavobacteriaceae</taxon>
        <taxon>Flavobacterium</taxon>
    </lineage>
</organism>